<dbReference type="EMBL" id="BPPX01000026">
    <property type="protein sequence ID" value="GJC87460.1"/>
    <property type="molecule type" value="Genomic_DNA"/>
</dbReference>
<feature type="region of interest" description="Disordered" evidence="1">
    <location>
        <begin position="442"/>
        <end position="464"/>
    </location>
</feature>
<organism evidence="2 3">
    <name type="scientific">Colletotrichum liriopes</name>
    <dbReference type="NCBI Taxonomy" id="708192"/>
    <lineage>
        <taxon>Eukaryota</taxon>
        <taxon>Fungi</taxon>
        <taxon>Dikarya</taxon>
        <taxon>Ascomycota</taxon>
        <taxon>Pezizomycotina</taxon>
        <taxon>Sordariomycetes</taxon>
        <taxon>Hypocreomycetidae</taxon>
        <taxon>Glomerellales</taxon>
        <taxon>Glomerellaceae</taxon>
        <taxon>Colletotrichum</taxon>
        <taxon>Colletotrichum spaethianum species complex</taxon>
    </lineage>
</organism>
<feature type="compositionally biased region" description="Polar residues" evidence="1">
    <location>
        <begin position="443"/>
        <end position="457"/>
    </location>
</feature>
<dbReference type="AlphaFoldDB" id="A0AA37LW07"/>
<proteinExistence type="predicted"/>
<accession>A0AA37LW07</accession>
<gene>
    <name evidence="2" type="ORF">ColLi_10298</name>
</gene>
<sequence>MRLNAILVLSSACLDMWHHHASTSSSSKNPKPLSYLLLFLPDDLLARPPASSPLFVPVSSLGGPPPPLLHPQILDALVRGPQALVHPLNLLPQLLDPRIPHRERRPAPPRHFRHLPRLRLLRLLETLAQRPALRDRVGKLALQLRNDVLLGPQHPSPDLDLRVLGRHRVAVLALHPADHALQLVHVAHVSRHGALQPLHADLQLPDALLPPAEDLLDALQLVVERPHRGHPRAKLLPERELQLVVLVDRGLVLLGALREVSQARQEEVEDLAAVGGQWEGDLARRQVLELQTGGAEGGGEGAPGKPRALRDASRSSSAAVRSEAVRRRAAICDSIVARGSDEVSNGATGDSLSDKRPDSRVLVSFAISKRSDAKSSSSRSFSGSGKQACTPTSASGRASLVLLREDGVAGPAATGLVSGGVRNDDLTREGVLRTRSAIVASPNAVSSPTCTRSPHTDSASTVSVSMKSSAKGSLAASVQSKQLLSLAAAPADRSDSSPRSVSTSLSRAQMRSVSRMMVAFCSS</sequence>
<evidence type="ECO:0000313" key="2">
    <source>
        <dbReference type="EMBL" id="GJC87460.1"/>
    </source>
</evidence>
<feature type="region of interest" description="Disordered" evidence="1">
    <location>
        <begin position="486"/>
        <end position="508"/>
    </location>
</feature>
<evidence type="ECO:0000313" key="3">
    <source>
        <dbReference type="Proteomes" id="UP001055172"/>
    </source>
</evidence>
<evidence type="ECO:0000256" key="1">
    <source>
        <dbReference type="SAM" id="MobiDB-lite"/>
    </source>
</evidence>
<comment type="caution">
    <text evidence="2">The sequence shown here is derived from an EMBL/GenBank/DDBJ whole genome shotgun (WGS) entry which is preliminary data.</text>
</comment>
<feature type="region of interest" description="Disordered" evidence="1">
    <location>
        <begin position="374"/>
        <end position="393"/>
    </location>
</feature>
<feature type="region of interest" description="Disordered" evidence="1">
    <location>
        <begin position="292"/>
        <end position="321"/>
    </location>
</feature>
<keyword evidence="3" id="KW-1185">Reference proteome</keyword>
<protein>
    <submittedName>
        <fullName evidence="2">Uncharacterized protein</fullName>
    </submittedName>
</protein>
<reference evidence="2 3" key="1">
    <citation type="submission" date="2021-07" db="EMBL/GenBank/DDBJ databases">
        <title>Genome data of Colletotrichum spaethianum.</title>
        <authorList>
            <person name="Utami Y.D."/>
            <person name="Hiruma K."/>
        </authorList>
    </citation>
    <scope>NUCLEOTIDE SEQUENCE [LARGE SCALE GENOMIC DNA]</scope>
    <source>
        <strain evidence="2 3">MAFF 242679</strain>
    </source>
</reference>
<dbReference type="Proteomes" id="UP001055172">
    <property type="component" value="Unassembled WGS sequence"/>
</dbReference>
<name>A0AA37LW07_9PEZI</name>
<feature type="compositionally biased region" description="Low complexity" evidence="1">
    <location>
        <begin position="374"/>
        <end position="386"/>
    </location>
</feature>